<keyword evidence="8 11" id="KW-0067">ATP-binding</keyword>
<dbReference type="PANTHER" id="PTHR21087:SF16">
    <property type="entry name" value="SHIKIMATE KINASE 1, CHLOROPLASTIC"/>
    <property type="match status" value="1"/>
</dbReference>
<comment type="subunit">
    <text evidence="11">Monomer.</text>
</comment>
<name>A0A948W7D0_UNCEI</name>
<comment type="function">
    <text evidence="11">Catalyzes the specific phosphorylation of the 3-hydroxyl group of shikimic acid using ATP as a cosubstrate.</text>
</comment>
<evidence type="ECO:0000256" key="6">
    <source>
        <dbReference type="ARBA" id="ARBA00022741"/>
    </source>
</evidence>
<organism evidence="12 13">
    <name type="scientific">Eiseniibacteriota bacterium</name>
    <dbReference type="NCBI Taxonomy" id="2212470"/>
    <lineage>
        <taxon>Bacteria</taxon>
        <taxon>Candidatus Eiseniibacteriota</taxon>
    </lineage>
</organism>
<evidence type="ECO:0000256" key="10">
    <source>
        <dbReference type="ARBA" id="ARBA00048567"/>
    </source>
</evidence>
<comment type="pathway">
    <text evidence="1 11">Metabolic intermediate biosynthesis; chorismate biosynthesis; chorismate from D-erythrose 4-phosphate and phosphoenolpyruvate: step 5/7.</text>
</comment>
<evidence type="ECO:0000256" key="1">
    <source>
        <dbReference type="ARBA" id="ARBA00004842"/>
    </source>
</evidence>
<feature type="binding site" evidence="11">
    <location>
        <position position="71"/>
    </location>
    <ligand>
        <name>substrate</name>
    </ligand>
</feature>
<dbReference type="SUPFAM" id="SSF52540">
    <property type="entry name" value="P-loop containing nucleoside triphosphate hydrolases"/>
    <property type="match status" value="1"/>
</dbReference>
<evidence type="ECO:0000256" key="11">
    <source>
        <dbReference type="HAMAP-Rule" id="MF_00109"/>
    </source>
</evidence>
<dbReference type="GO" id="GO:0004765">
    <property type="term" value="F:shikimate kinase activity"/>
    <property type="evidence" value="ECO:0007669"/>
    <property type="project" value="UniProtKB-UniRule"/>
</dbReference>
<dbReference type="EC" id="2.7.1.71" evidence="3 11"/>
<dbReference type="GO" id="GO:0005829">
    <property type="term" value="C:cytosol"/>
    <property type="evidence" value="ECO:0007669"/>
    <property type="project" value="TreeGrafter"/>
</dbReference>
<dbReference type="InterPro" id="IPR023000">
    <property type="entry name" value="Shikimate_kinase_CS"/>
</dbReference>
<keyword evidence="9 11" id="KW-0057">Aromatic amino acid biosynthesis</keyword>
<evidence type="ECO:0000313" key="13">
    <source>
        <dbReference type="Proteomes" id="UP000777784"/>
    </source>
</evidence>
<feature type="binding site" evidence="11">
    <location>
        <position position="7"/>
    </location>
    <ligand>
        <name>Mg(2+)</name>
        <dbReference type="ChEBI" id="CHEBI:18420"/>
    </ligand>
</feature>
<dbReference type="PANTHER" id="PTHR21087">
    <property type="entry name" value="SHIKIMATE KINASE"/>
    <property type="match status" value="1"/>
</dbReference>
<dbReference type="Pfam" id="PF01202">
    <property type="entry name" value="SKI"/>
    <property type="match status" value="1"/>
</dbReference>
<dbReference type="InterPro" id="IPR000623">
    <property type="entry name" value="Shikimate_kinase/TSH1"/>
</dbReference>
<dbReference type="GO" id="GO:0009423">
    <property type="term" value="P:chorismate biosynthetic process"/>
    <property type="evidence" value="ECO:0007669"/>
    <property type="project" value="UniProtKB-UniRule"/>
</dbReference>
<reference evidence="12" key="1">
    <citation type="submission" date="2021-05" db="EMBL/GenBank/DDBJ databases">
        <title>Energy efficiency and biological interactions define the core microbiome of deep oligotrophic groundwater.</title>
        <authorList>
            <person name="Mehrshad M."/>
            <person name="Lopez-Fernandez M."/>
            <person name="Bell E."/>
            <person name="Bernier-Latmani R."/>
            <person name="Bertilsson S."/>
            <person name="Dopson M."/>
        </authorList>
    </citation>
    <scope>NUCLEOTIDE SEQUENCE</scope>
    <source>
        <strain evidence="12">Modern_marine.mb.64</strain>
    </source>
</reference>
<keyword evidence="5 11" id="KW-0808">Transferase</keyword>
<feature type="binding site" evidence="11">
    <location>
        <position position="146"/>
    </location>
    <ligand>
        <name>ATP</name>
        <dbReference type="ChEBI" id="CHEBI:30616"/>
    </ligand>
</feature>
<dbReference type="GO" id="GO:0008652">
    <property type="term" value="P:amino acid biosynthetic process"/>
    <property type="evidence" value="ECO:0007669"/>
    <property type="project" value="UniProtKB-KW"/>
</dbReference>
<feature type="binding site" evidence="11">
    <location>
        <position position="25"/>
    </location>
    <ligand>
        <name>substrate</name>
    </ligand>
</feature>
<evidence type="ECO:0000256" key="9">
    <source>
        <dbReference type="ARBA" id="ARBA00023141"/>
    </source>
</evidence>
<keyword evidence="6 11" id="KW-0547">Nucleotide-binding</keyword>
<evidence type="ECO:0000256" key="7">
    <source>
        <dbReference type="ARBA" id="ARBA00022777"/>
    </source>
</evidence>
<feature type="binding site" evidence="11">
    <location>
        <position position="49"/>
    </location>
    <ligand>
        <name>substrate</name>
    </ligand>
</feature>
<evidence type="ECO:0000256" key="4">
    <source>
        <dbReference type="ARBA" id="ARBA00022605"/>
    </source>
</evidence>
<dbReference type="HAMAP" id="MF_00109">
    <property type="entry name" value="Shikimate_kinase"/>
    <property type="match status" value="1"/>
</dbReference>
<comment type="cofactor">
    <cofactor evidence="11">
        <name>Mg(2+)</name>
        <dbReference type="ChEBI" id="CHEBI:18420"/>
    </cofactor>
    <text evidence="11">Binds 1 Mg(2+) ion per subunit.</text>
</comment>
<dbReference type="GO" id="GO:0009073">
    <property type="term" value="P:aromatic amino acid family biosynthetic process"/>
    <property type="evidence" value="ECO:0007669"/>
    <property type="project" value="UniProtKB-KW"/>
</dbReference>
<dbReference type="PROSITE" id="PS01128">
    <property type="entry name" value="SHIKIMATE_KINASE"/>
    <property type="match status" value="1"/>
</dbReference>
<feature type="binding site" evidence="11">
    <location>
        <position position="111"/>
    </location>
    <ligand>
        <name>ATP</name>
        <dbReference type="ChEBI" id="CHEBI:30616"/>
    </ligand>
</feature>
<keyword evidence="4 11" id="KW-0028">Amino-acid biosynthesis</keyword>
<dbReference type="InterPro" id="IPR031322">
    <property type="entry name" value="Shikimate/glucono_kinase"/>
</dbReference>
<dbReference type="GO" id="GO:0005524">
    <property type="term" value="F:ATP binding"/>
    <property type="evidence" value="ECO:0007669"/>
    <property type="project" value="UniProtKB-UniRule"/>
</dbReference>
<feature type="binding site" evidence="11">
    <location>
        <begin position="3"/>
        <end position="8"/>
    </location>
    <ligand>
        <name>ATP</name>
        <dbReference type="ChEBI" id="CHEBI:30616"/>
    </ligand>
</feature>
<comment type="caution">
    <text evidence="12">The sequence shown here is derived from an EMBL/GenBank/DDBJ whole genome shotgun (WGS) entry which is preliminary data.</text>
</comment>
<dbReference type="EMBL" id="JAHJDP010000092">
    <property type="protein sequence ID" value="MBU2692469.1"/>
    <property type="molecule type" value="Genomic_DNA"/>
</dbReference>
<protein>
    <recommendedName>
        <fullName evidence="3 11">Shikimate kinase</fullName>
        <shortName evidence="11">SK</shortName>
        <ecNumber evidence="3 11">2.7.1.71</ecNumber>
    </recommendedName>
</protein>
<evidence type="ECO:0000256" key="8">
    <source>
        <dbReference type="ARBA" id="ARBA00022840"/>
    </source>
</evidence>
<dbReference type="AlphaFoldDB" id="A0A948W7D0"/>
<keyword evidence="11" id="KW-0963">Cytoplasm</keyword>
<keyword evidence="11" id="KW-0479">Metal-binding</keyword>
<proteinExistence type="inferred from homology"/>
<dbReference type="CDD" id="cd00464">
    <property type="entry name" value="SK"/>
    <property type="match status" value="1"/>
</dbReference>
<keyword evidence="7 11" id="KW-0418">Kinase</keyword>
<comment type="subcellular location">
    <subcellularLocation>
        <location evidence="11">Cytoplasm</location>
    </subcellularLocation>
</comment>
<dbReference type="Gene3D" id="3.40.50.300">
    <property type="entry name" value="P-loop containing nucleotide triphosphate hydrolases"/>
    <property type="match status" value="1"/>
</dbReference>
<dbReference type="GO" id="GO:0000287">
    <property type="term" value="F:magnesium ion binding"/>
    <property type="evidence" value="ECO:0007669"/>
    <property type="project" value="UniProtKB-UniRule"/>
</dbReference>
<evidence type="ECO:0000256" key="5">
    <source>
        <dbReference type="ARBA" id="ARBA00022679"/>
    </source>
</evidence>
<sequence>MMGAGKSHVGRLLAHQIGAPYFDLDLMIEHRAGRTIKEIFRLQGEGGFRELEGEVFHEVSGARGSIISCGGGLILREGNRRILQERCFSVWLKVSEETLYQRLSDTGRPERPLLEAGNLRKMIHQLLAEREAHYSQADLTLTTDDQTPEEIVSDLRDLIVGWEGRK</sequence>
<dbReference type="Proteomes" id="UP000777784">
    <property type="component" value="Unassembled WGS sequence"/>
</dbReference>
<comment type="catalytic activity">
    <reaction evidence="10 11">
        <text>shikimate + ATP = 3-phosphoshikimate + ADP + H(+)</text>
        <dbReference type="Rhea" id="RHEA:13121"/>
        <dbReference type="ChEBI" id="CHEBI:15378"/>
        <dbReference type="ChEBI" id="CHEBI:30616"/>
        <dbReference type="ChEBI" id="CHEBI:36208"/>
        <dbReference type="ChEBI" id="CHEBI:145989"/>
        <dbReference type="ChEBI" id="CHEBI:456216"/>
        <dbReference type="EC" id="2.7.1.71"/>
    </reaction>
</comment>
<feature type="binding site" evidence="11">
    <location>
        <position position="130"/>
    </location>
    <ligand>
        <name>substrate</name>
    </ligand>
</feature>
<evidence type="ECO:0000313" key="12">
    <source>
        <dbReference type="EMBL" id="MBU2692469.1"/>
    </source>
</evidence>
<accession>A0A948W7D0</accession>
<comment type="similarity">
    <text evidence="2 11">Belongs to the shikimate kinase family.</text>
</comment>
<keyword evidence="11" id="KW-0460">Magnesium</keyword>
<dbReference type="PRINTS" id="PR01100">
    <property type="entry name" value="SHIKIMTKNASE"/>
</dbReference>
<gene>
    <name evidence="11" type="primary">aroK</name>
    <name evidence="12" type="ORF">KJ970_16225</name>
</gene>
<dbReference type="InterPro" id="IPR027417">
    <property type="entry name" value="P-loop_NTPase"/>
</dbReference>
<evidence type="ECO:0000256" key="3">
    <source>
        <dbReference type="ARBA" id="ARBA00012154"/>
    </source>
</evidence>
<evidence type="ECO:0000256" key="2">
    <source>
        <dbReference type="ARBA" id="ARBA00006997"/>
    </source>
</evidence>